<evidence type="ECO:0000313" key="1">
    <source>
        <dbReference type="EMBL" id="GFY52053.1"/>
    </source>
</evidence>
<protein>
    <submittedName>
        <fullName evidence="1">Uncharacterized protein</fullName>
    </submittedName>
</protein>
<keyword evidence="2" id="KW-1185">Reference proteome</keyword>
<dbReference type="AlphaFoldDB" id="A0A8X7C2U8"/>
<accession>A0A8X7C2U8</accession>
<sequence>MKKRAFIFRRKSLILEIAAETKLVFGGLCICYKSYPIAMSLRQTVWKIQDVFYCMTLVEQQFGFIDLCEAGFYRRPPYWSSSGSLTLVSNGFKKSQLA</sequence>
<reference evidence="1" key="1">
    <citation type="submission" date="2020-08" db="EMBL/GenBank/DDBJ databases">
        <title>Multicomponent nature underlies the extraordinary mechanical properties of spider dragline silk.</title>
        <authorList>
            <person name="Kono N."/>
            <person name="Nakamura H."/>
            <person name="Mori M."/>
            <person name="Yoshida Y."/>
            <person name="Ohtoshi R."/>
            <person name="Malay A.D."/>
            <person name="Moran D.A.P."/>
            <person name="Tomita M."/>
            <person name="Numata K."/>
            <person name="Arakawa K."/>
        </authorList>
    </citation>
    <scope>NUCLEOTIDE SEQUENCE</scope>
</reference>
<dbReference type="EMBL" id="BMAV01008439">
    <property type="protein sequence ID" value="GFY52053.1"/>
    <property type="molecule type" value="Genomic_DNA"/>
</dbReference>
<comment type="caution">
    <text evidence="1">The sequence shown here is derived from an EMBL/GenBank/DDBJ whole genome shotgun (WGS) entry which is preliminary data.</text>
</comment>
<dbReference type="Proteomes" id="UP000886998">
    <property type="component" value="Unassembled WGS sequence"/>
</dbReference>
<organism evidence="1 2">
    <name type="scientific">Trichonephila inaurata madagascariensis</name>
    <dbReference type="NCBI Taxonomy" id="2747483"/>
    <lineage>
        <taxon>Eukaryota</taxon>
        <taxon>Metazoa</taxon>
        <taxon>Ecdysozoa</taxon>
        <taxon>Arthropoda</taxon>
        <taxon>Chelicerata</taxon>
        <taxon>Arachnida</taxon>
        <taxon>Araneae</taxon>
        <taxon>Araneomorphae</taxon>
        <taxon>Entelegynae</taxon>
        <taxon>Araneoidea</taxon>
        <taxon>Nephilidae</taxon>
        <taxon>Trichonephila</taxon>
        <taxon>Trichonephila inaurata</taxon>
    </lineage>
</organism>
<proteinExistence type="predicted"/>
<evidence type="ECO:0000313" key="2">
    <source>
        <dbReference type="Proteomes" id="UP000886998"/>
    </source>
</evidence>
<name>A0A8X7C2U8_9ARAC</name>
<gene>
    <name evidence="1" type="ORF">TNIN_309601</name>
</gene>